<feature type="transmembrane region" description="Helical" evidence="2">
    <location>
        <begin position="114"/>
        <end position="133"/>
    </location>
</feature>
<evidence type="ECO:0000313" key="3">
    <source>
        <dbReference type="EMBL" id="ORY92143.1"/>
    </source>
</evidence>
<name>A0A1X2H2Y7_SYNRA</name>
<gene>
    <name evidence="3" type="ORF">BCR43DRAFT_497858</name>
</gene>
<proteinExistence type="predicted"/>
<protein>
    <submittedName>
        <fullName evidence="3">Uncharacterized protein</fullName>
    </submittedName>
</protein>
<dbReference type="EMBL" id="MCGN01000010">
    <property type="protein sequence ID" value="ORY92143.1"/>
    <property type="molecule type" value="Genomic_DNA"/>
</dbReference>
<feature type="transmembrane region" description="Helical" evidence="2">
    <location>
        <begin position="81"/>
        <end position="102"/>
    </location>
</feature>
<feature type="compositionally biased region" description="Polar residues" evidence="1">
    <location>
        <begin position="55"/>
        <end position="66"/>
    </location>
</feature>
<comment type="caution">
    <text evidence="3">The sequence shown here is derived from an EMBL/GenBank/DDBJ whole genome shotgun (WGS) entry which is preliminary data.</text>
</comment>
<dbReference type="STRING" id="13706.A0A1X2H2Y7"/>
<dbReference type="OrthoDB" id="9909019at2759"/>
<sequence length="204" mass="22912">MPKKLSDRFLIVGGHPFRACMSHPNDHHRQDGYYEDETPQKTDGNSSERHEGDSNRSSPDEASSQDAEGCCCPCCRTDSPLYARCWPLIFFFSALTDFPLPLPKGKKPGQHRDWGWIPVVIVMGIVAFVYYGYLDHVCRKYIAHFVIPRCCVLIRTTHSSHVDPSESGRSGHRLPCATPPGSCFIFLQLCPRGSLSARQPQSCK</sequence>
<reference evidence="3 4" key="1">
    <citation type="submission" date="2016-07" db="EMBL/GenBank/DDBJ databases">
        <title>Pervasive Adenine N6-methylation of Active Genes in Fungi.</title>
        <authorList>
            <consortium name="DOE Joint Genome Institute"/>
            <person name="Mondo S.J."/>
            <person name="Dannebaum R.O."/>
            <person name="Kuo R.C."/>
            <person name="Labutti K."/>
            <person name="Haridas S."/>
            <person name="Kuo A."/>
            <person name="Salamov A."/>
            <person name="Ahrendt S.R."/>
            <person name="Lipzen A."/>
            <person name="Sullivan W."/>
            <person name="Andreopoulos W.B."/>
            <person name="Clum A."/>
            <person name="Lindquist E."/>
            <person name="Daum C."/>
            <person name="Ramamoorthy G.K."/>
            <person name="Gryganskyi A."/>
            <person name="Culley D."/>
            <person name="Magnuson J.K."/>
            <person name="James T.Y."/>
            <person name="O'Malley M.A."/>
            <person name="Stajich J.E."/>
            <person name="Spatafora J.W."/>
            <person name="Visel A."/>
            <person name="Grigoriev I.V."/>
        </authorList>
    </citation>
    <scope>NUCLEOTIDE SEQUENCE [LARGE SCALE GENOMIC DNA]</scope>
    <source>
        <strain evidence="3 4">NRRL 2496</strain>
    </source>
</reference>
<feature type="region of interest" description="Disordered" evidence="1">
    <location>
        <begin position="21"/>
        <end position="66"/>
    </location>
</feature>
<organism evidence="3 4">
    <name type="scientific">Syncephalastrum racemosum</name>
    <name type="common">Filamentous fungus</name>
    <dbReference type="NCBI Taxonomy" id="13706"/>
    <lineage>
        <taxon>Eukaryota</taxon>
        <taxon>Fungi</taxon>
        <taxon>Fungi incertae sedis</taxon>
        <taxon>Mucoromycota</taxon>
        <taxon>Mucoromycotina</taxon>
        <taxon>Mucoromycetes</taxon>
        <taxon>Mucorales</taxon>
        <taxon>Syncephalastraceae</taxon>
        <taxon>Syncephalastrum</taxon>
    </lineage>
</organism>
<evidence type="ECO:0000256" key="1">
    <source>
        <dbReference type="SAM" id="MobiDB-lite"/>
    </source>
</evidence>
<evidence type="ECO:0000313" key="4">
    <source>
        <dbReference type="Proteomes" id="UP000242180"/>
    </source>
</evidence>
<dbReference type="Proteomes" id="UP000242180">
    <property type="component" value="Unassembled WGS sequence"/>
</dbReference>
<accession>A0A1X2H2Y7</accession>
<keyword evidence="4" id="KW-1185">Reference proteome</keyword>
<evidence type="ECO:0000256" key="2">
    <source>
        <dbReference type="SAM" id="Phobius"/>
    </source>
</evidence>
<keyword evidence="2" id="KW-1133">Transmembrane helix</keyword>
<dbReference type="InParanoid" id="A0A1X2H2Y7"/>
<keyword evidence="2" id="KW-0812">Transmembrane</keyword>
<keyword evidence="2" id="KW-0472">Membrane</keyword>
<dbReference type="AlphaFoldDB" id="A0A1X2H2Y7"/>